<feature type="region of interest" description="Disordered" evidence="3">
    <location>
        <begin position="53"/>
        <end position="151"/>
    </location>
</feature>
<dbReference type="InterPro" id="IPR031358">
    <property type="entry name" value="Stealth_CR1"/>
</dbReference>
<evidence type="ECO:0000259" key="4">
    <source>
        <dbReference type="Pfam" id="PF11380"/>
    </source>
</evidence>
<evidence type="ECO:0000313" key="8">
    <source>
        <dbReference type="Proteomes" id="UP000054302"/>
    </source>
</evidence>
<dbReference type="GeneID" id="27321527"/>
<comment type="similarity">
    <text evidence="1">Belongs to the stealth family.</text>
</comment>
<dbReference type="PANTHER" id="PTHR24045">
    <property type="match status" value="1"/>
</dbReference>
<dbReference type="AlphaFoldDB" id="A0A0D1ZZZ4"/>
<evidence type="ECO:0000256" key="3">
    <source>
        <dbReference type="SAM" id="MobiDB-lite"/>
    </source>
</evidence>
<organism evidence="7 8">
    <name type="scientific">Exophiala mesophila</name>
    <name type="common">Black yeast-like fungus</name>
    <dbReference type="NCBI Taxonomy" id="212818"/>
    <lineage>
        <taxon>Eukaryota</taxon>
        <taxon>Fungi</taxon>
        <taxon>Dikarya</taxon>
        <taxon>Ascomycota</taxon>
        <taxon>Pezizomycotina</taxon>
        <taxon>Eurotiomycetes</taxon>
        <taxon>Chaetothyriomycetidae</taxon>
        <taxon>Chaetothyriales</taxon>
        <taxon>Herpotrichiellaceae</taxon>
        <taxon>Exophiala</taxon>
    </lineage>
</organism>
<dbReference type="Pfam" id="PF17101">
    <property type="entry name" value="Stealth_CR1"/>
    <property type="match status" value="1"/>
</dbReference>
<dbReference type="RefSeq" id="XP_016223952.1">
    <property type="nucleotide sequence ID" value="XM_016368164.1"/>
</dbReference>
<evidence type="ECO:0000313" key="7">
    <source>
        <dbReference type="EMBL" id="KIV92378.1"/>
    </source>
</evidence>
<dbReference type="EMBL" id="KN847522">
    <property type="protein sequence ID" value="KIV92378.1"/>
    <property type="molecule type" value="Genomic_DNA"/>
</dbReference>
<dbReference type="OrthoDB" id="263283at2759"/>
<keyword evidence="2" id="KW-0808">Transferase</keyword>
<feature type="domain" description="Stealth protein CR1 conserved region 1" evidence="5">
    <location>
        <begin position="269"/>
        <end position="296"/>
    </location>
</feature>
<dbReference type="InterPro" id="IPR021520">
    <property type="entry name" value="Stealth_CR2"/>
</dbReference>
<reference evidence="7 8" key="1">
    <citation type="submission" date="2015-01" db="EMBL/GenBank/DDBJ databases">
        <title>The Genome Sequence of Exophiala mesophila CBS40295.</title>
        <authorList>
            <consortium name="The Broad Institute Genomics Platform"/>
            <person name="Cuomo C."/>
            <person name="de Hoog S."/>
            <person name="Gorbushina A."/>
            <person name="Stielow B."/>
            <person name="Teixiera M."/>
            <person name="Abouelleil A."/>
            <person name="Chapman S.B."/>
            <person name="Priest M."/>
            <person name="Young S.K."/>
            <person name="Wortman J."/>
            <person name="Nusbaum C."/>
            <person name="Birren B."/>
        </authorList>
    </citation>
    <scope>NUCLEOTIDE SEQUENCE [LARGE SCALE GENOMIC DNA]</scope>
    <source>
        <strain evidence="7 8">CBS 40295</strain>
    </source>
</reference>
<evidence type="ECO:0000259" key="6">
    <source>
        <dbReference type="Pfam" id="PF17103"/>
    </source>
</evidence>
<dbReference type="PANTHER" id="PTHR24045:SF0">
    <property type="entry name" value="N-ACETYLGLUCOSAMINE-1-PHOSPHOTRANSFERASE SUBUNITS ALPHA_BETA"/>
    <property type="match status" value="1"/>
</dbReference>
<dbReference type="Pfam" id="PF11380">
    <property type="entry name" value="Stealth_CR2"/>
    <property type="match status" value="1"/>
</dbReference>
<dbReference type="GO" id="GO:0005794">
    <property type="term" value="C:Golgi apparatus"/>
    <property type="evidence" value="ECO:0007669"/>
    <property type="project" value="TreeGrafter"/>
</dbReference>
<keyword evidence="8" id="KW-1185">Reference proteome</keyword>
<feature type="compositionally biased region" description="Basic and acidic residues" evidence="3">
    <location>
        <begin position="113"/>
        <end position="123"/>
    </location>
</feature>
<proteinExistence type="inferred from homology"/>
<evidence type="ECO:0000259" key="5">
    <source>
        <dbReference type="Pfam" id="PF17101"/>
    </source>
</evidence>
<feature type="domain" description="Stealth protein CR4 conserved region 4" evidence="6">
    <location>
        <begin position="742"/>
        <end position="779"/>
    </location>
</feature>
<dbReference type="Pfam" id="PF17103">
    <property type="entry name" value="Stealth_CR4"/>
    <property type="match status" value="1"/>
</dbReference>
<name>A0A0D1ZZZ4_EXOME</name>
<accession>A0A0D1ZZZ4</accession>
<gene>
    <name evidence="7" type="ORF">PV10_03682</name>
</gene>
<dbReference type="Proteomes" id="UP000054302">
    <property type="component" value="Unassembled WGS sequence"/>
</dbReference>
<dbReference type="STRING" id="212818.A0A0D1ZZZ4"/>
<feature type="domain" description="Stealth protein CR2 conserved region 2" evidence="4">
    <location>
        <begin position="313"/>
        <end position="426"/>
    </location>
</feature>
<dbReference type="InterPro" id="IPR047141">
    <property type="entry name" value="Stealth"/>
</dbReference>
<dbReference type="HOGENOM" id="CLU_005484_1_0_1"/>
<dbReference type="OMA" id="ALLWSYI"/>
<evidence type="ECO:0000256" key="1">
    <source>
        <dbReference type="ARBA" id="ARBA00007583"/>
    </source>
</evidence>
<sequence length="779" mass="88453">MVGLPLEENRRWARKNSQSWRRPLVNTQRPRRPVLLVLVCIVCLVLWRHSHQPSQSPHRNVVDDGSSSPFSIQDRRSLRDSYDQFSQRSIRIGTAPGAQDDSDVRTETPAAKDIPDFDLKVQDSEPNQQHHAQGKPTTPRAGSDPELPSGPEIVVYAGVPVEDATSDGQKDDLIINPLPKGPVAVKANLDPSKEKEFLISSPDQPEREKVIEAEPLDHLSLEEKADSLPEIIHIPFEDVVAGSTLQGWEDRWISDASYDSKAWGKLEEPKIDFVYLWVNGSQDEFQKTKHPYELNSVLNDDEGKWLKSHGVNRYRDWDELRYSLRSLERHAAKFRNKIQIIVNSVEGTPEGKQVPTWLNDNPHTQETVEVLAQEEFFDAEKHACLPTFNSLTIENQLFNTPSDTDYLYALSDDMLLGKTHAASDIHSPLFGPVMGFKTNSYSATSPPTDVDAHRFGEKPFLIYTSWLLNRRFGIRKRKGQGHFGHALSRSIMREAISSFPGPELQSACKRFRGEPGFQLYSWYVTFHYLIERHREALIWSYIMLRSDVDGDGNLSWEERQTIMQDLETGMNNEGRTTYRKRHYYHVSQLLQKAGLEPPKVNTDVLWTSLDGPQAIQNADCIEFDVNECLAPGFSISSTDSHSKNPMFATSNIFDRLARQEPKCGDCLLKLVLNKTPKGLGPLLPHAGSQQDQRDLVIKAVMRYRYTIINPDALFVMVTDAEQVDSTLVSRYVRSKKELAGQLCLNDDVSTNDEQELADVKEAMTELYQGLFPDPSPFEK</sequence>
<dbReference type="VEuPathDB" id="FungiDB:PV10_03682"/>
<protein>
    <submittedName>
        <fullName evidence="7">Uncharacterized protein</fullName>
    </submittedName>
</protein>
<feature type="compositionally biased region" description="Basic and acidic residues" evidence="3">
    <location>
        <begin position="73"/>
        <end position="82"/>
    </location>
</feature>
<dbReference type="GO" id="GO:0003976">
    <property type="term" value="F:UDP-N-acetylglucosamine-lysosomal-enzyme N-acetylglucosaminephosphotransferase activity"/>
    <property type="evidence" value="ECO:0007669"/>
    <property type="project" value="TreeGrafter"/>
</dbReference>
<evidence type="ECO:0000256" key="2">
    <source>
        <dbReference type="ARBA" id="ARBA00022679"/>
    </source>
</evidence>
<dbReference type="InterPro" id="IPR031356">
    <property type="entry name" value="Stealth_CR4"/>
</dbReference>
<dbReference type="GO" id="GO:0046835">
    <property type="term" value="P:carbohydrate phosphorylation"/>
    <property type="evidence" value="ECO:0007669"/>
    <property type="project" value="TreeGrafter"/>
</dbReference>